<reference evidence="1 2" key="1">
    <citation type="submission" date="2018-06" db="EMBL/GenBank/DDBJ databases">
        <title>Genomic Encyclopedia of Type Strains, Phase IV (KMG-IV): sequencing the most valuable type-strain genomes for metagenomic binning, comparative biology and taxonomic classification.</title>
        <authorList>
            <person name="Goeker M."/>
        </authorList>
    </citation>
    <scope>NUCLEOTIDE SEQUENCE [LARGE SCALE GENOMIC DNA]</scope>
    <source>
        <strain evidence="1 2">DSM 44599</strain>
    </source>
</reference>
<accession>A0A366DAK2</accession>
<dbReference type="EMBL" id="QNRE01000012">
    <property type="protein sequence ID" value="RBO87046.1"/>
    <property type="molecule type" value="Genomic_DNA"/>
</dbReference>
<gene>
    <name evidence="1" type="ORF">DFR74_112225</name>
</gene>
<dbReference type="STRING" id="1210090.GCA_001613185_01364"/>
<protein>
    <submittedName>
        <fullName evidence="1">Uncharacterized protein</fullName>
    </submittedName>
</protein>
<dbReference type="OrthoDB" id="9758751at2"/>
<keyword evidence="2" id="KW-1185">Reference proteome</keyword>
<organism evidence="1 2">
    <name type="scientific">Nocardia puris</name>
    <dbReference type="NCBI Taxonomy" id="208602"/>
    <lineage>
        <taxon>Bacteria</taxon>
        <taxon>Bacillati</taxon>
        <taxon>Actinomycetota</taxon>
        <taxon>Actinomycetes</taxon>
        <taxon>Mycobacteriales</taxon>
        <taxon>Nocardiaceae</taxon>
        <taxon>Nocardia</taxon>
    </lineage>
</organism>
<evidence type="ECO:0000313" key="1">
    <source>
        <dbReference type="EMBL" id="RBO87046.1"/>
    </source>
</evidence>
<dbReference type="AlphaFoldDB" id="A0A366DAK2"/>
<name>A0A366DAK2_9NOCA</name>
<comment type="caution">
    <text evidence="1">The sequence shown here is derived from an EMBL/GenBank/DDBJ whole genome shotgun (WGS) entry which is preliminary data.</text>
</comment>
<dbReference type="RefSeq" id="WP_067505018.1">
    <property type="nucleotide sequence ID" value="NZ_QNRE01000012.1"/>
</dbReference>
<evidence type="ECO:0000313" key="2">
    <source>
        <dbReference type="Proteomes" id="UP000252586"/>
    </source>
</evidence>
<dbReference type="Proteomes" id="UP000252586">
    <property type="component" value="Unassembled WGS sequence"/>
</dbReference>
<proteinExistence type="predicted"/>
<sequence>MTITIVVLNTTTDAPGVEYGLAVEGIPALESPEVVSFLDEHGAWDNADTDTYAIVVPEELWSAELNGLPYLEIDAPDDQVAWLVAQAQGEEYDDPKVAAAQRIQAAQQAVLDAEAAFAAAVRDSVQPVGPLSHRAAARALGSQSRDRITRILGRSEDGSAPAAPAPTPTVYLRGAGVGDATWARVVDAMHARGWATVRDRTTAWHLARGGVPVVLADFSAQQDDGLEERTVTVGRVRARWHEDAIPGRVRDLLTTADQARHFGADWLDEPATVTTREMELPLISGGRASRPTRHDPDTLNRLGQPGAWVLDEDALARLVATAL</sequence>